<sequence>MRLKNGMFVIGILIMFLGSSCVGGKYTYEFDSGKELDFSTGKWILNNVQSNSKIRYSKKLYEESYEEFKKILGDSLIDLIALRNSSLVGPDIKFEPTPSELKELHRNSDSDFLINVRGEIISNNASSFYRNNRSSSYATSNRSSVAIRIYDLKSGTLISSSNANAIDTESHSELDKDGALNWTTRAEPMMLRAVEGLILKYKKHRLDK</sequence>
<gene>
    <name evidence="1" type="ORF">ACFSQJ_14080</name>
</gene>
<proteinExistence type="predicted"/>
<keyword evidence="2" id="KW-1185">Reference proteome</keyword>
<dbReference type="PROSITE" id="PS51257">
    <property type="entry name" value="PROKAR_LIPOPROTEIN"/>
    <property type="match status" value="1"/>
</dbReference>
<evidence type="ECO:0000313" key="2">
    <source>
        <dbReference type="Proteomes" id="UP001597526"/>
    </source>
</evidence>
<evidence type="ECO:0008006" key="3">
    <source>
        <dbReference type="Google" id="ProtNLM"/>
    </source>
</evidence>
<evidence type="ECO:0000313" key="1">
    <source>
        <dbReference type="EMBL" id="MFD2588070.1"/>
    </source>
</evidence>
<accession>A0ABW5MY29</accession>
<organism evidence="1 2">
    <name type="scientific">Croceitalea marina</name>
    <dbReference type="NCBI Taxonomy" id="1775166"/>
    <lineage>
        <taxon>Bacteria</taxon>
        <taxon>Pseudomonadati</taxon>
        <taxon>Bacteroidota</taxon>
        <taxon>Flavobacteriia</taxon>
        <taxon>Flavobacteriales</taxon>
        <taxon>Flavobacteriaceae</taxon>
        <taxon>Croceitalea</taxon>
    </lineage>
</organism>
<dbReference type="Proteomes" id="UP001597526">
    <property type="component" value="Unassembled WGS sequence"/>
</dbReference>
<name>A0ABW5MY29_9FLAO</name>
<reference evidence="2" key="1">
    <citation type="journal article" date="2019" name="Int. J. Syst. Evol. Microbiol.">
        <title>The Global Catalogue of Microorganisms (GCM) 10K type strain sequencing project: providing services to taxonomists for standard genome sequencing and annotation.</title>
        <authorList>
            <consortium name="The Broad Institute Genomics Platform"/>
            <consortium name="The Broad Institute Genome Sequencing Center for Infectious Disease"/>
            <person name="Wu L."/>
            <person name="Ma J."/>
        </authorList>
    </citation>
    <scope>NUCLEOTIDE SEQUENCE [LARGE SCALE GENOMIC DNA]</scope>
    <source>
        <strain evidence="2">KCTC 52368</strain>
    </source>
</reference>
<comment type="caution">
    <text evidence="1">The sequence shown here is derived from an EMBL/GenBank/DDBJ whole genome shotgun (WGS) entry which is preliminary data.</text>
</comment>
<protein>
    <recommendedName>
        <fullName evidence="3">DUF3313 domain-containing protein</fullName>
    </recommendedName>
</protein>
<dbReference type="RefSeq" id="WP_377767609.1">
    <property type="nucleotide sequence ID" value="NZ_JBHULB010000017.1"/>
</dbReference>
<dbReference type="EMBL" id="JBHULB010000017">
    <property type="protein sequence ID" value="MFD2588070.1"/>
    <property type="molecule type" value="Genomic_DNA"/>
</dbReference>